<dbReference type="Proteomes" id="UP000269396">
    <property type="component" value="Unassembled WGS sequence"/>
</dbReference>
<dbReference type="EMBL" id="UZAL01037218">
    <property type="protein sequence ID" value="VDP71391.1"/>
    <property type="molecule type" value="Genomic_DNA"/>
</dbReference>
<reference evidence="1 2" key="1">
    <citation type="submission" date="2018-11" db="EMBL/GenBank/DDBJ databases">
        <authorList>
            <consortium name="Pathogen Informatics"/>
        </authorList>
    </citation>
    <scope>NUCLEOTIDE SEQUENCE [LARGE SCALE GENOMIC DNA]</scope>
    <source>
        <strain>Denwood</strain>
        <strain evidence="2">Zambia</strain>
    </source>
</reference>
<name>A0A183PQ36_9TREM</name>
<organism evidence="1 2">
    <name type="scientific">Schistosoma mattheei</name>
    <dbReference type="NCBI Taxonomy" id="31246"/>
    <lineage>
        <taxon>Eukaryota</taxon>
        <taxon>Metazoa</taxon>
        <taxon>Spiralia</taxon>
        <taxon>Lophotrochozoa</taxon>
        <taxon>Platyhelminthes</taxon>
        <taxon>Trematoda</taxon>
        <taxon>Digenea</taxon>
        <taxon>Strigeidida</taxon>
        <taxon>Schistosomatoidea</taxon>
        <taxon>Schistosomatidae</taxon>
        <taxon>Schistosoma</taxon>
    </lineage>
</organism>
<gene>
    <name evidence="1" type="ORF">SMTD_LOCUS16474</name>
</gene>
<protein>
    <submittedName>
        <fullName evidence="1">Uncharacterized protein</fullName>
    </submittedName>
</protein>
<evidence type="ECO:0000313" key="2">
    <source>
        <dbReference type="Proteomes" id="UP000269396"/>
    </source>
</evidence>
<sequence>MHIHIPRIISFILTYKLLLYVLLFLSYTQSINYSLPHSQPHLAKSCINVIFYFMVRFGPFNWYITLSMFEI</sequence>
<accession>A0A183PQ36</accession>
<dbReference type="AlphaFoldDB" id="A0A183PQ36"/>
<evidence type="ECO:0000313" key="1">
    <source>
        <dbReference type="EMBL" id="VDP71391.1"/>
    </source>
</evidence>
<keyword evidence="2" id="KW-1185">Reference proteome</keyword>
<proteinExistence type="predicted"/>